<dbReference type="SMART" id="SM00327">
    <property type="entry name" value="VWA"/>
    <property type="match status" value="1"/>
</dbReference>
<protein>
    <recommendedName>
        <fullName evidence="6">VWFA domain-containing protein</fullName>
    </recommendedName>
</protein>
<keyword evidence="5" id="KW-0812">Transmembrane</keyword>
<accession>A0A315VCW8</accession>
<dbReference type="Pfam" id="PF00092">
    <property type="entry name" value="VWA"/>
    <property type="match status" value="1"/>
</dbReference>
<keyword evidence="1" id="KW-0646">Protease inhibitor</keyword>
<comment type="caution">
    <text evidence="7">The sequence shown here is derived from an EMBL/GenBank/DDBJ whole genome shotgun (WGS) entry which is preliminary data.</text>
</comment>
<name>A0A315VCW8_GAMAF</name>
<dbReference type="PANTHER" id="PTHR24020">
    <property type="entry name" value="COLLAGEN ALPHA"/>
    <property type="match status" value="1"/>
</dbReference>
<evidence type="ECO:0000259" key="6">
    <source>
        <dbReference type="PROSITE" id="PS50234"/>
    </source>
</evidence>
<keyword evidence="3" id="KW-1015">Disulfide bond</keyword>
<reference evidence="7 8" key="1">
    <citation type="journal article" date="2018" name="G3 (Bethesda)">
        <title>A High-Quality Reference Genome for the Invasive Mosquitofish Gambusia affinis Using a Chicago Library.</title>
        <authorList>
            <person name="Hoffberg S.L."/>
            <person name="Troendle N.J."/>
            <person name="Glenn T.C."/>
            <person name="Mahmud O."/>
            <person name="Louha S."/>
            <person name="Chalopin D."/>
            <person name="Bennetzen J.L."/>
            <person name="Mauricio R."/>
        </authorList>
    </citation>
    <scope>NUCLEOTIDE SEQUENCE [LARGE SCALE GENOMIC DNA]</scope>
    <source>
        <strain evidence="7">NE01/NJP1002.9</strain>
        <tissue evidence="7">Muscle</tissue>
    </source>
</reference>
<keyword evidence="5" id="KW-0472">Membrane</keyword>
<dbReference type="SUPFAM" id="SSF53300">
    <property type="entry name" value="vWA-like"/>
    <property type="match status" value="1"/>
</dbReference>
<dbReference type="InterPro" id="IPR002035">
    <property type="entry name" value="VWF_A"/>
</dbReference>
<dbReference type="EMBL" id="NHOQ01001935">
    <property type="protein sequence ID" value="PWA20578.1"/>
    <property type="molecule type" value="Genomic_DNA"/>
</dbReference>
<dbReference type="Proteomes" id="UP000250572">
    <property type="component" value="Unassembled WGS sequence"/>
</dbReference>
<dbReference type="PANTHER" id="PTHR24020:SF49">
    <property type="entry name" value="COLLAGEN ALPHA-1(XXVIII) CHAIN"/>
    <property type="match status" value="1"/>
</dbReference>
<dbReference type="STRING" id="33528.ENSGAFP00000011385"/>
<dbReference type="InterPro" id="IPR049092">
    <property type="entry name" value="MIOS_a-sol"/>
</dbReference>
<sequence length="527" mass="58631">MKQCSEDVELKLQGNKQFVVYSGIKNIVKSSSGTTESRRCWSGSDRQTDVTRFQSDERCLALRLCGWISRGPDIDVETFLRSLEQEREWERAAAIALFNLDIRRAIQILSKGAITEKGSHYSNLSLSASSSHQAPSMRSSCSSASAPSLSSTLPPPFLHPLPSAQDFFNIHLFFGILIFIHSGSFFLTAVTSTSFFSFLHLLQVLSLKMFLHRSPIRGVGLWLLLLAFTHGASGQRRKEAKSSNYKLQDDGGNGIFVTKSFYPLGRNCSLEVIFILDSSESAKTKLFQQEKIFVLRFSTKLSMLKMNGVSLKIRMAALQYSSSVSVEHRFAEWKDLDLFHSKINDMSYIGQGTFTSFAITNATQMLLQETQKEAVRIAVLMTDGVDHPRSPNMIAAAEEAKRHGIKIFTVGLSYVSFQKENKEKIQAIASSPAERFVHSMEDPQLQEKLLKEMGAVAVEGGRKGDQGDEGPSGQKGAKGFPGFKGNKGRRNRHLSVLEAQEDKAALGRPAETDLDSLYRFPVKIMKT</sequence>
<proteinExistence type="predicted"/>
<dbReference type="Pfam" id="PF21719">
    <property type="entry name" value="MIOS_a-sol"/>
    <property type="match status" value="1"/>
</dbReference>
<keyword evidence="8" id="KW-1185">Reference proteome</keyword>
<dbReference type="CDD" id="cd01450">
    <property type="entry name" value="vWFA_subfamily_ECM"/>
    <property type="match status" value="1"/>
</dbReference>
<feature type="transmembrane region" description="Helical" evidence="5">
    <location>
        <begin position="172"/>
        <end position="202"/>
    </location>
</feature>
<feature type="region of interest" description="Disordered" evidence="4">
    <location>
        <begin position="460"/>
        <end position="493"/>
    </location>
</feature>
<evidence type="ECO:0000256" key="3">
    <source>
        <dbReference type="ARBA" id="ARBA00023157"/>
    </source>
</evidence>
<keyword evidence="5" id="KW-1133">Transmembrane helix</keyword>
<gene>
    <name evidence="7" type="ORF">CCH79_00011462</name>
</gene>
<evidence type="ECO:0000313" key="8">
    <source>
        <dbReference type="Proteomes" id="UP000250572"/>
    </source>
</evidence>
<keyword evidence="2" id="KW-0722">Serine protease inhibitor</keyword>
<dbReference type="InterPro" id="IPR036465">
    <property type="entry name" value="vWFA_dom_sf"/>
</dbReference>
<dbReference type="PROSITE" id="PS50234">
    <property type="entry name" value="VWFA"/>
    <property type="match status" value="1"/>
</dbReference>
<organism evidence="7 8">
    <name type="scientific">Gambusia affinis</name>
    <name type="common">Western mosquitofish</name>
    <name type="synonym">Heterandria affinis</name>
    <dbReference type="NCBI Taxonomy" id="33528"/>
    <lineage>
        <taxon>Eukaryota</taxon>
        <taxon>Metazoa</taxon>
        <taxon>Chordata</taxon>
        <taxon>Craniata</taxon>
        <taxon>Vertebrata</taxon>
        <taxon>Euteleostomi</taxon>
        <taxon>Actinopterygii</taxon>
        <taxon>Neopterygii</taxon>
        <taxon>Teleostei</taxon>
        <taxon>Neoteleostei</taxon>
        <taxon>Acanthomorphata</taxon>
        <taxon>Ovalentaria</taxon>
        <taxon>Atherinomorphae</taxon>
        <taxon>Cyprinodontiformes</taxon>
        <taxon>Poeciliidae</taxon>
        <taxon>Poeciliinae</taxon>
        <taxon>Gambusia</taxon>
    </lineage>
</organism>
<dbReference type="AlphaFoldDB" id="A0A315VCW8"/>
<dbReference type="InterPro" id="IPR050525">
    <property type="entry name" value="ECM_Assembly_Org"/>
</dbReference>
<dbReference type="GO" id="GO:0004867">
    <property type="term" value="F:serine-type endopeptidase inhibitor activity"/>
    <property type="evidence" value="ECO:0007669"/>
    <property type="project" value="UniProtKB-KW"/>
</dbReference>
<dbReference type="Gene3D" id="3.40.50.410">
    <property type="entry name" value="von Willebrand factor, type A domain"/>
    <property type="match status" value="1"/>
</dbReference>
<dbReference type="FunFam" id="3.40.50.410:FF:000051">
    <property type="entry name" value="Collagen type XXVIII alpha 1 chain"/>
    <property type="match status" value="1"/>
</dbReference>
<evidence type="ECO:0000256" key="4">
    <source>
        <dbReference type="SAM" id="MobiDB-lite"/>
    </source>
</evidence>
<evidence type="ECO:0000256" key="5">
    <source>
        <dbReference type="SAM" id="Phobius"/>
    </source>
</evidence>
<dbReference type="PRINTS" id="PR00453">
    <property type="entry name" value="VWFADOMAIN"/>
</dbReference>
<evidence type="ECO:0000256" key="2">
    <source>
        <dbReference type="ARBA" id="ARBA00022900"/>
    </source>
</evidence>
<feature type="domain" description="VWFA" evidence="6">
    <location>
        <begin position="271"/>
        <end position="453"/>
    </location>
</feature>
<evidence type="ECO:0000313" key="7">
    <source>
        <dbReference type="EMBL" id="PWA20578.1"/>
    </source>
</evidence>
<evidence type="ECO:0000256" key="1">
    <source>
        <dbReference type="ARBA" id="ARBA00022690"/>
    </source>
</evidence>